<feature type="compositionally biased region" description="Low complexity" evidence="1">
    <location>
        <begin position="153"/>
        <end position="165"/>
    </location>
</feature>
<feature type="compositionally biased region" description="Low complexity" evidence="1">
    <location>
        <begin position="105"/>
        <end position="114"/>
    </location>
</feature>
<protein>
    <submittedName>
        <fullName evidence="2">Possible phosphinothricin N-acetyltransferase</fullName>
    </submittedName>
</protein>
<evidence type="ECO:0000256" key="1">
    <source>
        <dbReference type="SAM" id="MobiDB-lite"/>
    </source>
</evidence>
<feature type="compositionally biased region" description="Basic residues" evidence="1">
    <location>
        <begin position="138"/>
        <end position="147"/>
    </location>
</feature>
<accession>A0A6J4PEZ8</accession>
<feature type="region of interest" description="Disordered" evidence="1">
    <location>
        <begin position="1"/>
        <end position="276"/>
    </location>
</feature>
<dbReference type="GO" id="GO:0016740">
    <property type="term" value="F:transferase activity"/>
    <property type="evidence" value="ECO:0007669"/>
    <property type="project" value="UniProtKB-KW"/>
</dbReference>
<name>A0A6J4PEZ8_9PSEU</name>
<gene>
    <name evidence="2" type="ORF">AVDCRST_MAG66-2222</name>
</gene>
<organism evidence="2">
    <name type="scientific">uncultured Pseudonocardia sp</name>
    <dbReference type="NCBI Taxonomy" id="211455"/>
    <lineage>
        <taxon>Bacteria</taxon>
        <taxon>Bacillati</taxon>
        <taxon>Actinomycetota</taxon>
        <taxon>Actinomycetes</taxon>
        <taxon>Pseudonocardiales</taxon>
        <taxon>Pseudonocardiaceae</taxon>
        <taxon>Pseudonocardia</taxon>
        <taxon>environmental samples</taxon>
    </lineage>
</organism>
<proteinExistence type="predicted"/>
<feature type="non-terminal residue" evidence="2">
    <location>
        <position position="1"/>
    </location>
</feature>
<reference evidence="2" key="1">
    <citation type="submission" date="2020-02" db="EMBL/GenBank/DDBJ databases">
        <authorList>
            <person name="Meier V. D."/>
        </authorList>
    </citation>
    <scope>NUCLEOTIDE SEQUENCE</scope>
    <source>
        <strain evidence="2">AVDCRST_MAG66</strain>
    </source>
</reference>
<dbReference type="EMBL" id="CADCUS010000325">
    <property type="protein sequence ID" value="CAA9414062.1"/>
    <property type="molecule type" value="Genomic_DNA"/>
</dbReference>
<sequence length="276" mass="29989">DSDLRPGPARAAGRRDLRRVVRLPRRADAGATAARRRHGRAGGHRRRAHHPARDQPVDLLPPPAPARRLRVRPAAQGADDHARVGEPGLLHGPAARRRRRHGRARPAALLPRGPAGRRRRPRAGAARLARRAADLRRGDRHRRRHLRDRGARPGRPGRVAARAPVGGRGRRAGRRLGVGEARVGPGGLPRGRGDLALRRGGLPRPRRRQGAGPPAGDRGGRGRAVDPADHDLPGEPGQHRAAPVGRLPHDRPARAHRPPPRRVARHRPDGAPPPRL</sequence>
<feature type="compositionally biased region" description="Basic and acidic residues" evidence="1">
    <location>
        <begin position="218"/>
        <end position="233"/>
    </location>
</feature>
<keyword evidence="2" id="KW-0808">Transferase</keyword>
<feature type="non-terminal residue" evidence="2">
    <location>
        <position position="276"/>
    </location>
</feature>
<feature type="compositionally biased region" description="Basic residues" evidence="1">
    <location>
        <begin position="94"/>
        <end position="104"/>
    </location>
</feature>
<feature type="compositionally biased region" description="Basic residues" evidence="1">
    <location>
        <begin position="34"/>
        <end position="50"/>
    </location>
</feature>
<evidence type="ECO:0000313" key="2">
    <source>
        <dbReference type="EMBL" id="CAA9414062.1"/>
    </source>
</evidence>
<feature type="compositionally biased region" description="Basic residues" evidence="1">
    <location>
        <begin position="254"/>
        <end position="265"/>
    </location>
</feature>
<dbReference type="AlphaFoldDB" id="A0A6J4PEZ8"/>
<feature type="compositionally biased region" description="Low complexity" evidence="1">
    <location>
        <begin position="1"/>
        <end position="11"/>
    </location>
</feature>